<keyword evidence="6 7" id="KW-0472">Membrane</keyword>
<name>A0A7G9GBD6_9FIRM</name>
<evidence type="ECO:0000259" key="8">
    <source>
        <dbReference type="PROSITE" id="PS50928"/>
    </source>
</evidence>
<evidence type="ECO:0000256" key="2">
    <source>
        <dbReference type="ARBA" id="ARBA00022448"/>
    </source>
</evidence>
<evidence type="ECO:0000256" key="7">
    <source>
        <dbReference type="RuleBase" id="RU363032"/>
    </source>
</evidence>
<dbReference type="Pfam" id="PF00528">
    <property type="entry name" value="BPD_transp_1"/>
    <property type="match status" value="1"/>
</dbReference>
<feature type="transmembrane region" description="Helical" evidence="7">
    <location>
        <begin position="86"/>
        <end position="107"/>
    </location>
</feature>
<dbReference type="InterPro" id="IPR000515">
    <property type="entry name" value="MetI-like"/>
</dbReference>
<dbReference type="InterPro" id="IPR035906">
    <property type="entry name" value="MetI-like_sf"/>
</dbReference>
<keyword evidence="3" id="KW-1003">Cell membrane</keyword>
<dbReference type="SUPFAM" id="SSF161098">
    <property type="entry name" value="MetI-like"/>
    <property type="match status" value="1"/>
</dbReference>
<reference evidence="9 10" key="1">
    <citation type="submission" date="2020-08" db="EMBL/GenBank/DDBJ databases">
        <authorList>
            <person name="Liu C."/>
            <person name="Sun Q."/>
        </authorList>
    </citation>
    <scope>NUCLEOTIDE SEQUENCE [LARGE SCALE GENOMIC DNA]</scope>
    <source>
        <strain evidence="9 10">NSJ-29</strain>
    </source>
</reference>
<evidence type="ECO:0000256" key="6">
    <source>
        <dbReference type="ARBA" id="ARBA00023136"/>
    </source>
</evidence>
<evidence type="ECO:0000256" key="4">
    <source>
        <dbReference type="ARBA" id="ARBA00022692"/>
    </source>
</evidence>
<proteinExistence type="inferred from homology"/>
<dbReference type="EMBL" id="CP060635">
    <property type="protein sequence ID" value="QNM08118.1"/>
    <property type="molecule type" value="Genomic_DNA"/>
</dbReference>
<feature type="transmembrane region" description="Helical" evidence="7">
    <location>
        <begin position="274"/>
        <end position="295"/>
    </location>
</feature>
<keyword evidence="4 7" id="KW-0812">Transmembrane</keyword>
<keyword evidence="2 7" id="KW-0813">Transport</keyword>
<dbReference type="PANTHER" id="PTHR30193:SF37">
    <property type="entry name" value="INNER MEMBRANE ABC TRANSPORTER PERMEASE PROTEIN YCJO"/>
    <property type="match status" value="1"/>
</dbReference>
<evidence type="ECO:0000256" key="1">
    <source>
        <dbReference type="ARBA" id="ARBA00004651"/>
    </source>
</evidence>
<dbReference type="KEGG" id="whj:H9Q79_14675"/>
<feature type="transmembrane region" description="Helical" evidence="7">
    <location>
        <begin position="119"/>
        <end position="138"/>
    </location>
</feature>
<feature type="transmembrane region" description="Helical" evidence="7">
    <location>
        <begin position="226"/>
        <end position="245"/>
    </location>
</feature>
<dbReference type="GO" id="GO:0005886">
    <property type="term" value="C:plasma membrane"/>
    <property type="evidence" value="ECO:0007669"/>
    <property type="project" value="UniProtKB-SubCell"/>
</dbReference>
<keyword evidence="5 7" id="KW-1133">Transmembrane helix</keyword>
<keyword evidence="10" id="KW-1185">Reference proteome</keyword>
<dbReference type="CDD" id="cd06261">
    <property type="entry name" value="TM_PBP2"/>
    <property type="match status" value="1"/>
</dbReference>
<feature type="domain" description="ABC transmembrane type-1" evidence="8">
    <location>
        <begin position="79"/>
        <end position="295"/>
    </location>
</feature>
<organism evidence="9 10">
    <name type="scientific">Wansuia hejianensis</name>
    <dbReference type="NCBI Taxonomy" id="2763667"/>
    <lineage>
        <taxon>Bacteria</taxon>
        <taxon>Bacillati</taxon>
        <taxon>Bacillota</taxon>
        <taxon>Clostridia</taxon>
        <taxon>Lachnospirales</taxon>
        <taxon>Lachnospiraceae</taxon>
        <taxon>Wansuia</taxon>
    </lineage>
</organism>
<feature type="transmembrane region" description="Helical" evidence="7">
    <location>
        <begin position="20"/>
        <end position="41"/>
    </location>
</feature>
<dbReference type="PANTHER" id="PTHR30193">
    <property type="entry name" value="ABC TRANSPORTER PERMEASE PROTEIN"/>
    <property type="match status" value="1"/>
</dbReference>
<gene>
    <name evidence="9" type="ORF">H9Q79_14675</name>
</gene>
<comment type="subcellular location">
    <subcellularLocation>
        <location evidence="1 7">Cell membrane</location>
        <topology evidence="1 7">Multi-pass membrane protein</topology>
    </subcellularLocation>
</comment>
<evidence type="ECO:0000256" key="3">
    <source>
        <dbReference type="ARBA" id="ARBA00022475"/>
    </source>
</evidence>
<dbReference type="AlphaFoldDB" id="A0A7G9GBD6"/>
<feature type="transmembrane region" description="Helical" evidence="7">
    <location>
        <begin position="168"/>
        <end position="192"/>
    </location>
</feature>
<dbReference type="GO" id="GO:0055085">
    <property type="term" value="P:transmembrane transport"/>
    <property type="evidence" value="ECO:0007669"/>
    <property type="project" value="InterPro"/>
</dbReference>
<evidence type="ECO:0000313" key="10">
    <source>
        <dbReference type="Proteomes" id="UP000515860"/>
    </source>
</evidence>
<protein>
    <submittedName>
        <fullName evidence="9">Sugar ABC transporter permease</fullName>
    </submittedName>
</protein>
<dbReference type="Proteomes" id="UP000515860">
    <property type="component" value="Chromosome"/>
</dbReference>
<dbReference type="RefSeq" id="WP_118646455.1">
    <property type="nucleotide sequence ID" value="NZ_CP060635.1"/>
</dbReference>
<comment type="similarity">
    <text evidence="7">Belongs to the binding-protein-dependent transport system permease family.</text>
</comment>
<dbReference type="InterPro" id="IPR051393">
    <property type="entry name" value="ABC_transporter_permease"/>
</dbReference>
<evidence type="ECO:0000313" key="9">
    <source>
        <dbReference type="EMBL" id="QNM08118.1"/>
    </source>
</evidence>
<dbReference type="PROSITE" id="PS50928">
    <property type="entry name" value="ABC_TM1"/>
    <property type="match status" value="1"/>
</dbReference>
<dbReference type="PRINTS" id="PR00303">
    <property type="entry name" value="SECYTRNLCASE"/>
</dbReference>
<sequence>MKKTVLSLPQSRNFRKRTGFLLLFTLPTLALFTLFVLIPIFQGIYYSLFQWSGISSNMTFLGLDNYKRLFGDSVVWTALLNDLKIAAIRLAFTLIISLTLALLLTRFKIFANQFFRKVLFFPVMLSVVVICTIWTMLYNPNFGALNSLLSVIGIQPPPAGWLGDFGTALYATIPPAIWCTTGFYMLIFISAIESIPSSLFESARLDGASIWTEIRYVILPLIRPQLNFCAIYVVISSMNSSYLFVRLLTNGGPNSSSEVLGTYMTLNGFSYHQFGYASAIAVLILVSTIILSLILNKIFRSETYEL</sequence>
<evidence type="ECO:0000256" key="5">
    <source>
        <dbReference type="ARBA" id="ARBA00022989"/>
    </source>
</evidence>
<dbReference type="Gene3D" id="1.10.3720.10">
    <property type="entry name" value="MetI-like"/>
    <property type="match status" value="1"/>
</dbReference>
<accession>A0A7G9GBD6</accession>